<keyword evidence="3" id="KW-1185">Reference proteome</keyword>
<accession>A0A8J6QHC1</accession>
<dbReference type="PANTHER" id="PTHR33121:SF70">
    <property type="entry name" value="SIGNALING PROTEIN YKOW"/>
    <property type="match status" value="1"/>
</dbReference>
<reference evidence="2" key="1">
    <citation type="submission" date="2020-09" db="EMBL/GenBank/DDBJ databases">
        <title>A novel bacterium of genus Neiella, isolated from South China Sea.</title>
        <authorList>
            <person name="Huang H."/>
            <person name="Mo K."/>
            <person name="Hu Y."/>
        </authorList>
    </citation>
    <scope>NUCLEOTIDE SEQUENCE</scope>
    <source>
        <strain evidence="2">HB171785</strain>
    </source>
</reference>
<organism evidence="2 3">
    <name type="scientific">Neiella litorisoli</name>
    <dbReference type="NCBI Taxonomy" id="2771431"/>
    <lineage>
        <taxon>Bacteria</taxon>
        <taxon>Pseudomonadati</taxon>
        <taxon>Pseudomonadota</taxon>
        <taxon>Gammaproteobacteria</taxon>
        <taxon>Alteromonadales</taxon>
        <taxon>Echinimonadaceae</taxon>
        <taxon>Neiella</taxon>
    </lineage>
</organism>
<gene>
    <name evidence="2" type="ORF">IC617_09325</name>
</gene>
<name>A0A8J6QHC1_9GAMM</name>
<dbReference type="SMART" id="SM00052">
    <property type="entry name" value="EAL"/>
    <property type="match status" value="1"/>
</dbReference>
<dbReference type="InterPro" id="IPR001633">
    <property type="entry name" value="EAL_dom"/>
</dbReference>
<comment type="caution">
    <text evidence="2">The sequence shown here is derived from an EMBL/GenBank/DDBJ whole genome shotgun (WGS) entry which is preliminary data.</text>
</comment>
<feature type="domain" description="EAL" evidence="1">
    <location>
        <begin position="140"/>
        <end position="393"/>
    </location>
</feature>
<dbReference type="PROSITE" id="PS50883">
    <property type="entry name" value="EAL"/>
    <property type="match status" value="1"/>
</dbReference>
<dbReference type="GO" id="GO:0071111">
    <property type="term" value="F:cyclic-guanylate-specific phosphodiesterase activity"/>
    <property type="evidence" value="ECO:0007669"/>
    <property type="project" value="InterPro"/>
</dbReference>
<dbReference type="PANTHER" id="PTHR33121">
    <property type="entry name" value="CYCLIC DI-GMP PHOSPHODIESTERASE PDEF"/>
    <property type="match status" value="1"/>
</dbReference>
<dbReference type="Gene3D" id="3.20.20.450">
    <property type="entry name" value="EAL domain"/>
    <property type="match status" value="1"/>
</dbReference>
<dbReference type="Pfam" id="PF00563">
    <property type="entry name" value="EAL"/>
    <property type="match status" value="1"/>
</dbReference>
<sequence>MVRADILVIGNISGSQPELRFLGNQVASGAVVETDCAEEGLHLLEAGFEPELVICDVCVKGMGCLDIIKRIGQLNFSTVIAFDNQICEKVLEVLRDRALIFGLKSVVALPYPLTKDTLTSLIESASKDNAANSKSRPICFKATESGVAEALAANQLEAFFQPHVDTQTSELIGAEALIRWNHPEHGVLNPGQFLECVAGTEVMHQITLEMIQQAISAAVSWRCMGLNLRVSVNVDVSDIAKSNFAEMVSGMLNKGELAPSMLMLELTERELRHDIIAVFEGMTRTRKLDIGLSIDDFGTGHSSLEQLIMGPFTQIKIDRKFVAHMLACRKHSAAVKNTVSLARELDLELVVEGVENTAQVRSLKQMGCSIMQGYYWSKPLSNAQFSRWSTMFRDSNLKVAGVA</sequence>
<dbReference type="AlphaFoldDB" id="A0A8J6QHC1"/>
<evidence type="ECO:0000313" key="2">
    <source>
        <dbReference type="EMBL" id="MBD1389630.1"/>
    </source>
</evidence>
<evidence type="ECO:0000313" key="3">
    <source>
        <dbReference type="Proteomes" id="UP000638014"/>
    </source>
</evidence>
<protein>
    <submittedName>
        <fullName evidence="2">EAL domain-containing protein</fullName>
    </submittedName>
</protein>
<dbReference type="EMBL" id="JACXAF010000010">
    <property type="protein sequence ID" value="MBD1389630.1"/>
    <property type="molecule type" value="Genomic_DNA"/>
</dbReference>
<dbReference type="CDD" id="cd01948">
    <property type="entry name" value="EAL"/>
    <property type="match status" value="1"/>
</dbReference>
<dbReference type="Proteomes" id="UP000638014">
    <property type="component" value="Unassembled WGS sequence"/>
</dbReference>
<dbReference type="InterPro" id="IPR050706">
    <property type="entry name" value="Cyclic-di-GMP_PDE-like"/>
</dbReference>
<dbReference type="InterPro" id="IPR035919">
    <property type="entry name" value="EAL_sf"/>
</dbReference>
<dbReference type="SUPFAM" id="SSF141868">
    <property type="entry name" value="EAL domain-like"/>
    <property type="match status" value="1"/>
</dbReference>
<proteinExistence type="predicted"/>
<dbReference type="RefSeq" id="WP_191144737.1">
    <property type="nucleotide sequence ID" value="NZ_JACXAF010000010.1"/>
</dbReference>
<evidence type="ECO:0000259" key="1">
    <source>
        <dbReference type="PROSITE" id="PS50883"/>
    </source>
</evidence>